<dbReference type="AlphaFoldDB" id="A0A916JAM4"/>
<dbReference type="InterPro" id="IPR014729">
    <property type="entry name" value="Rossmann-like_a/b/a_fold"/>
</dbReference>
<dbReference type="RefSeq" id="WP_229252675.1">
    <property type="nucleotide sequence ID" value="NZ_CAJRAF010000001.1"/>
</dbReference>
<comment type="caution">
    <text evidence="2">The sequence shown here is derived from an EMBL/GenBank/DDBJ whole genome shotgun (WGS) entry which is preliminary data.</text>
</comment>
<dbReference type="PANTHER" id="PTHR30336">
    <property type="entry name" value="INNER MEMBRANE PROTEIN, PROBABLE PERMEASE"/>
    <property type="match status" value="1"/>
</dbReference>
<reference evidence="2" key="1">
    <citation type="submission" date="2021-04" db="EMBL/GenBank/DDBJ databases">
        <authorList>
            <person name="Rodrigo-Torres L."/>
            <person name="Arahal R. D."/>
            <person name="Lucena T."/>
        </authorList>
    </citation>
    <scope>NUCLEOTIDE SEQUENCE</scope>
    <source>
        <strain evidence="2">CECT 9275</strain>
    </source>
</reference>
<feature type="domain" description="DUF218" evidence="1">
    <location>
        <begin position="41"/>
        <end position="175"/>
    </location>
</feature>
<gene>
    <name evidence="2" type="ORF">DYBT9275_01478</name>
</gene>
<dbReference type="Gene3D" id="3.40.50.620">
    <property type="entry name" value="HUPs"/>
    <property type="match status" value="1"/>
</dbReference>
<dbReference type="PANTHER" id="PTHR30336:SF20">
    <property type="entry name" value="DUF218 DOMAIN-CONTAINING PROTEIN"/>
    <property type="match status" value="1"/>
</dbReference>
<dbReference type="GO" id="GO:0005886">
    <property type="term" value="C:plasma membrane"/>
    <property type="evidence" value="ECO:0007669"/>
    <property type="project" value="TreeGrafter"/>
</dbReference>
<dbReference type="CDD" id="cd06259">
    <property type="entry name" value="YdcF-like"/>
    <property type="match status" value="1"/>
</dbReference>
<dbReference type="Proteomes" id="UP000680038">
    <property type="component" value="Unassembled WGS sequence"/>
</dbReference>
<dbReference type="PROSITE" id="PS51257">
    <property type="entry name" value="PROKAR_LIPOPROTEIN"/>
    <property type="match status" value="1"/>
</dbReference>
<organism evidence="2 3">
    <name type="scientific">Dyadobacter helix</name>
    <dbReference type="NCBI Taxonomy" id="2822344"/>
    <lineage>
        <taxon>Bacteria</taxon>
        <taxon>Pseudomonadati</taxon>
        <taxon>Bacteroidota</taxon>
        <taxon>Cytophagia</taxon>
        <taxon>Cytophagales</taxon>
        <taxon>Spirosomataceae</taxon>
        <taxon>Dyadobacter</taxon>
    </lineage>
</organism>
<evidence type="ECO:0000259" key="1">
    <source>
        <dbReference type="Pfam" id="PF02698"/>
    </source>
</evidence>
<evidence type="ECO:0000313" key="2">
    <source>
        <dbReference type="EMBL" id="CAG4994837.1"/>
    </source>
</evidence>
<name>A0A916JAM4_9BACT</name>
<evidence type="ECO:0000313" key="3">
    <source>
        <dbReference type="Proteomes" id="UP000680038"/>
    </source>
</evidence>
<dbReference type="InterPro" id="IPR051599">
    <property type="entry name" value="Cell_Envelope_Assoc"/>
</dbReference>
<dbReference type="InterPro" id="IPR003848">
    <property type="entry name" value="DUF218"/>
</dbReference>
<protein>
    <recommendedName>
        <fullName evidence="1">DUF218 domain-containing protein</fullName>
    </recommendedName>
</protein>
<accession>A0A916JAM4</accession>
<keyword evidence="3" id="KW-1185">Reference proteome</keyword>
<sequence length="242" mass="28307">MYKSVLVTACLLAVLLSGCNKIFFRSAEKSFQKGIKDQPYDAIIVPGYPYNGYSWDRVLTLRICWAKFLYDKGYTKNIIFSGGAVATPYIESRVMAYYAEALGIPAENLFTEERAEHSTENVYYSYRLAKEKGFKKIALATDPYQNGYMQKFVRKYQLPVAFLPTVLDTLRKLDTLQPSIDPKPALKENFVKLSDREGFFKRFRGTLGRYIVWHEEDLKKEKYKRRYRDRMIPARELTRDDK</sequence>
<proteinExistence type="predicted"/>
<dbReference type="Pfam" id="PF02698">
    <property type="entry name" value="DUF218"/>
    <property type="match status" value="1"/>
</dbReference>
<dbReference type="EMBL" id="CAJRAF010000001">
    <property type="protein sequence ID" value="CAG4994837.1"/>
    <property type="molecule type" value="Genomic_DNA"/>
</dbReference>